<gene>
    <name evidence="2" type="ORF">P154DRAFT_74879</name>
</gene>
<evidence type="ECO:0000256" key="1">
    <source>
        <dbReference type="SAM" id="MobiDB-lite"/>
    </source>
</evidence>
<name>A0A6A5W6Y7_9PLEO</name>
<feature type="compositionally biased region" description="Polar residues" evidence="1">
    <location>
        <begin position="38"/>
        <end position="53"/>
    </location>
</feature>
<dbReference type="Proteomes" id="UP000799779">
    <property type="component" value="Unassembled WGS sequence"/>
</dbReference>
<sequence>MKFSLMWNFEENIVECKFKEKERIQFLLRSSVRGGTPSFSNTNSYPTTSNFQGKNHRRSAKAKNKPWYESFRYWLGTGARQTSKNPNASLASHRTRHHARLPPHDHGTARNEALRCAPYMCKPSPRNGQQSEACSQYASTALPKSLPEELRFRLWTSKEPETTLR</sequence>
<organism evidence="2 3">
    <name type="scientific">Amniculicola lignicola CBS 123094</name>
    <dbReference type="NCBI Taxonomy" id="1392246"/>
    <lineage>
        <taxon>Eukaryota</taxon>
        <taxon>Fungi</taxon>
        <taxon>Dikarya</taxon>
        <taxon>Ascomycota</taxon>
        <taxon>Pezizomycotina</taxon>
        <taxon>Dothideomycetes</taxon>
        <taxon>Pleosporomycetidae</taxon>
        <taxon>Pleosporales</taxon>
        <taxon>Amniculicolaceae</taxon>
        <taxon>Amniculicola</taxon>
    </lineage>
</organism>
<proteinExistence type="predicted"/>
<feature type="region of interest" description="Disordered" evidence="1">
    <location>
        <begin position="38"/>
        <end position="62"/>
    </location>
</feature>
<dbReference type="EMBL" id="ML977706">
    <property type="protein sequence ID" value="KAF1993406.1"/>
    <property type="molecule type" value="Genomic_DNA"/>
</dbReference>
<evidence type="ECO:0000313" key="3">
    <source>
        <dbReference type="Proteomes" id="UP000799779"/>
    </source>
</evidence>
<dbReference type="AlphaFoldDB" id="A0A6A5W6Y7"/>
<protein>
    <submittedName>
        <fullName evidence="2">Uncharacterized protein</fullName>
    </submittedName>
</protein>
<accession>A0A6A5W6Y7</accession>
<keyword evidence="3" id="KW-1185">Reference proteome</keyword>
<evidence type="ECO:0000313" key="2">
    <source>
        <dbReference type="EMBL" id="KAF1993406.1"/>
    </source>
</evidence>
<reference evidence="2" key="1">
    <citation type="journal article" date="2020" name="Stud. Mycol.">
        <title>101 Dothideomycetes genomes: a test case for predicting lifestyles and emergence of pathogens.</title>
        <authorList>
            <person name="Haridas S."/>
            <person name="Albert R."/>
            <person name="Binder M."/>
            <person name="Bloem J."/>
            <person name="Labutti K."/>
            <person name="Salamov A."/>
            <person name="Andreopoulos B."/>
            <person name="Baker S."/>
            <person name="Barry K."/>
            <person name="Bills G."/>
            <person name="Bluhm B."/>
            <person name="Cannon C."/>
            <person name="Castanera R."/>
            <person name="Culley D."/>
            <person name="Daum C."/>
            <person name="Ezra D."/>
            <person name="Gonzalez J."/>
            <person name="Henrissat B."/>
            <person name="Kuo A."/>
            <person name="Liang C."/>
            <person name="Lipzen A."/>
            <person name="Lutzoni F."/>
            <person name="Magnuson J."/>
            <person name="Mondo S."/>
            <person name="Nolan M."/>
            <person name="Ohm R."/>
            <person name="Pangilinan J."/>
            <person name="Park H.-J."/>
            <person name="Ramirez L."/>
            <person name="Alfaro M."/>
            <person name="Sun H."/>
            <person name="Tritt A."/>
            <person name="Yoshinaga Y."/>
            <person name="Zwiers L.-H."/>
            <person name="Turgeon B."/>
            <person name="Goodwin S."/>
            <person name="Spatafora J."/>
            <person name="Crous P."/>
            <person name="Grigoriev I."/>
        </authorList>
    </citation>
    <scope>NUCLEOTIDE SEQUENCE</scope>
    <source>
        <strain evidence="2">CBS 123094</strain>
    </source>
</reference>